<protein>
    <submittedName>
        <fullName evidence="1">Uncharacterized protein</fullName>
    </submittedName>
</protein>
<accession>A0ABM8BLL4</accession>
<gene>
    <name evidence="1" type="ORF">Vsou_09610</name>
</gene>
<reference evidence="2" key="1">
    <citation type="submission" date="2022-09" db="EMBL/GenBank/DDBJ databases">
        <title>Complete genome sequence of Vulcanisaeta souniana.</title>
        <authorList>
            <person name="Kato S."/>
            <person name="Itoh T."/>
            <person name="Ohkuma M."/>
        </authorList>
    </citation>
    <scope>NUCLEOTIDE SEQUENCE [LARGE SCALE GENOMIC DNA]</scope>
    <source>
        <strain evidence="2">JCM 11219</strain>
    </source>
</reference>
<name>A0ABM8BLL4_9CREN</name>
<keyword evidence="2" id="KW-1185">Reference proteome</keyword>
<proteinExistence type="predicted"/>
<dbReference type="Proteomes" id="UP001060771">
    <property type="component" value="Chromosome"/>
</dbReference>
<dbReference type="EMBL" id="AP026830">
    <property type="protein sequence ID" value="BDR91868.1"/>
    <property type="molecule type" value="Genomic_DNA"/>
</dbReference>
<organism evidence="1 2">
    <name type="scientific">Vulcanisaeta souniana JCM 11219</name>
    <dbReference type="NCBI Taxonomy" id="1293586"/>
    <lineage>
        <taxon>Archaea</taxon>
        <taxon>Thermoproteota</taxon>
        <taxon>Thermoprotei</taxon>
        <taxon>Thermoproteales</taxon>
        <taxon>Thermoproteaceae</taxon>
        <taxon>Vulcanisaeta</taxon>
    </lineage>
</organism>
<evidence type="ECO:0000313" key="1">
    <source>
        <dbReference type="EMBL" id="BDR91868.1"/>
    </source>
</evidence>
<sequence length="31" mass="3714">MRELAILFSVKPKATREGLYDRETELNEFKE</sequence>
<evidence type="ECO:0000313" key="2">
    <source>
        <dbReference type="Proteomes" id="UP001060771"/>
    </source>
</evidence>